<feature type="signal peptide" evidence="2">
    <location>
        <begin position="1"/>
        <end position="27"/>
    </location>
</feature>
<comment type="caution">
    <text evidence="3">The sequence shown here is derived from an EMBL/GenBank/DDBJ whole genome shotgun (WGS) entry which is preliminary data.</text>
</comment>
<organism evidence="3 4">
    <name type="scientific">Marinicauda salina</name>
    <dbReference type="NCBI Taxonomy" id="2135793"/>
    <lineage>
        <taxon>Bacteria</taxon>
        <taxon>Pseudomonadati</taxon>
        <taxon>Pseudomonadota</taxon>
        <taxon>Alphaproteobacteria</taxon>
        <taxon>Maricaulales</taxon>
        <taxon>Maricaulaceae</taxon>
        <taxon>Marinicauda</taxon>
    </lineage>
</organism>
<feature type="region of interest" description="Disordered" evidence="1">
    <location>
        <begin position="290"/>
        <end position="322"/>
    </location>
</feature>
<proteinExistence type="predicted"/>
<feature type="compositionally biased region" description="Low complexity" evidence="1">
    <location>
        <begin position="290"/>
        <end position="304"/>
    </location>
</feature>
<dbReference type="Proteomes" id="UP000245168">
    <property type="component" value="Unassembled WGS sequence"/>
</dbReference>
<dbReference type="RefSeq" id="WP_109252778.1">
    <property type="nucleotide sequence ID" value="NZ_QEXV01000003.1"/>
</dbReference>
<keyword evidence="4" id="KW-1185">Reference proteome</keyword>
<name>A0A2U2BU88_9PROT</name>
<evidence type="ECO:0000256" key="1">
    <source>
        <dbReference type="SAM" id="MobiDB-lite"/>
    </source>
</evidence>
<dbReference type="AlphaFoldDB" id="A0A2U2BU88"/>
<reference evidence="4" key="1">
    <citation type="submission" date="2018-05" db="EMBL/GenBank/DDBJ databases">
        <authorList>
            <person name="Liu B.-T."/>
        </authorList>
    </citation>
    <scope>NUCLEOTIDE SEQUENCE [LARGE SCALE GENOMIC DNA]</scope>
    <source>
        <strain evidence="4">WD6-1</strain>
    </source>
</reference>
<evidence type="ECO:0000256" key="2">
    <source>
        <dbReference type="SAM" id="SignalP"/>
    </source>
</evidence>
<dbReference type="OrthoDB" id="7431909at2"/>
<gene>
    <name evidence="3" type="ORF">DDZ18_07705</name>
</gene>
<evidence type="ECO:0000313" key="4">
    <source>
        <dbReference type="Proteomes" id="UP000245168"/>
    </source>
</evidence>
<evidence type="ECO:0008006" key="5">
    <source>
        <dbReference type="Google" id="ProtNLM"/>
    </source>
</evidence>
<accession>A0A2U2BU88</accession>
<protein>
    <recommendedName>
        <fullName evidence="5">Tetratricopeptide repeat protein</fullName>
    </recommendedName>
</protein>
<dbReference type="Gene3D" id="1.25.40.10">
    <property type="entry name" value="Tetratricopeptide repeat domain"/>
    <property type="match status" value="1"/>
</dbReference>
<keyword evidence="2" id="KW-0732">Signal</keyword>
<sequence>MKPRANERLLAGLTAALLGLVAASAQAQAPARFEVDQRGETLRLQVIYPEDAGGDLSADARIAAGSVLIAEFSEPLDGEVRRLVEAAPETLAMARLDPDGETLRLALNAALEPRVSVSHNIVAIDLAPPGAEPLPDIVSPYEEAQERARERRAEEARRAAEAARLAELGPVLPVEVNTGEASEYTRIEFVWPEAVSYALSRDGDTARLEFSRRGEADLAVLRVDPPRLVEGVEIDEARERFTLEFDLASGAEARAWADGDRRVVFDVADPDATGTAEALQALAAYAETVQARSEPAADASPPEAETAEASEPDAEGEGGAEAEAAIDEAPAESERPDPTPENGVVVVETRVDGRDVALTFDWAARPGAAVFRRGQALWIVFDAAAELDVSELNEAGRRHIRGFDAVSGEGHAALRIEAPDSTQADVRGAGAAWIVTLTDALDEPPRPAQVSRITRFNEPAAIEIGLPGARSVVSLDDPVVGDRLLVLTADGETRGVIAERRFLEALFLPSAHGVALKPAADDLQLSVEEDGARLTRPGGLLLSRSAAPTLTAAAAEPASPGFLDLEAWRGGGPFPERERAMVRRAESQRAAPLMALARFYLGWGLAPEALGAIDLAVEDRPQLADEPRTRAMRGAASVMMERYDEAETFFADPRLRQDAAAQSWRGLAAAERGDWAEARRRFAAGEETLAHFDPVWRARIIGASARAAVETNALGAAEQLLRLLETQEPDARTRAEARFTEGKLAAALGRTDQALEIFADLADSDWAPIQAPAILEKTRLEIETGRITTEEGVDALEGLRYRWRGDETELEATRLLANLHAEAGRYEDALALMETARNRFEGRRETRRIGRDMDALFRRLYLEDEADRLPPLEALALWYDYQYLTPQGSEGRRMVRRIADRLVAVDLLDPAAELLAHQVFEPRVTITPQARASVAADLSVIYLMADRPEDALRAIRSTRVAGLGEELVAERRLLEARALAELGRGEHALELIQTDRSEPARRLRADVAWRARRWDDAGRRIEALLADRWREDAPLEPYEAQDVLRAMIAYALADDREAMDRVRGRYGAAMAETRHASAFSLVAEQAVRAGDARLADMVSTLADIEGVDAFMAGFAQRFDGPRDPES</sequence>
<dbReference type="SUPFAM" id="SSF48452">
    <property type="entry name" value="TPR-like"/>
    <property type="match status" value="1"/>
</dbReference>
<dbReference type="InterPro" id="IPR011990">
    <property type="entry name" value="TPR-like_helical_dom_sf"/>
</dbReference>
<evidence type="ECO:0000313" key="3">
    <source>
        <dbReference type="EMBL" id="PWE17547.1"/>
    </source>
</evidence>
<dbReference type="EMBL" id="QEXV01000003">
    <property type="protein sequence ID" value="PWE17547.1"/>
    <property type="molecule type" value="Genomic_DNA"/>
</dbReference>
<feature type="compositionally biased region" description="Acidic residues" evidence="1">
    <location>
        <begin position="305"/>
        <end position="322"/>
    </location>
</feature>
<feature type="chain" id="PRO_5015651328" description="Tetratricopeptide repeat protein" evidence="2">
    <location>
        <begin position="28"/>
        <end position="1126"/>
    </location>
</feature>